<dbReference type="GO" id="GO:0031505">
    <property type="term" value="P:fungal-type cell wall organization"/>
    <property type="evidence" value="ECO:0007669"/>
    <property type="project" value="TreeGrafter"/>
</dbReference>
<dbReference type="PANTHER" id="PTHR28019:SF6">
    <property type="entry name" value="PROTEIN ECM7"/>
    <property type="match status" value="1"/>
</dbReference>
<evidence type="ECO:0000313" key="4">
    <source>
        <dbReference type="Proteomes" id="UP000182334"/>
    </source>
</evidence>
<accession>A0A1L0D0A0</accession>
<evidence type="ECO:0000256" key="1">
    <source>
        <dbReference type="SAM" id="MobiDB-lite"/>
    </source>
</evidence>
<feature type="region of interest" description="Disordered" evidence="1">
    <location>
        <begin position="374"/>
        <end position="396"/>
    </location>
</feature>
<dbReference type="InterPro" id="IPR009571">
    <property type="entry name" value="SUR7/Rim9-like_fungi"/>
</dbReference>
<dbReference type="AlphaFoldDB" id="A0A1L0D0A0"/>
<dbReference type="PANTHER" id="PTHR28019">
    <property type="entry name" value="CELL MEMBRANE PROTEIN YLR413W-RELATED"/>
    <property type="match status" value="1"/>
</dbReference>
<feature type="transmembrane region" description="Helical" evidence="2">
    <location>
        <begin position="206"/>
        <end position="229"/>
    </location>
</feature>
<keyword evidence="2" id="KW-0812">Transmembrane</keyword>
<organism evidence="3 4">
    <name type="scientific">Sungouiella intermedia</name>
    <dbReference type="NCBI Taxonomy" id="45354"/>
    <lineage>
        <taxon>Eukaryota</taxon>
        <taxon>Fungi</taxon>
        <taxon>Dikarya</taxon>
        <taxon>Ascomycota</taxon>
        <taxon>Saccharomycotina</taxon>
        <taxon>Pichiomycetes</taxon>
        <taxon>Metschnikowiaceae</taxon>
        <taxon>Sungouiella</taxon>
    </lineage>
</organism>
<reference evidence="3 4" key="1">
    <citation type="submission" date="2016-10" db="EMBL/GenBank/DDBJ databases">
        <authorList>
            <person name="de Groot N.N."/>
        </authorList>
    </citation>
    <scope>NUCLEOTIDE SEQUENCE [LARGE SCALE GENOMIC DNA]</scope>
    <source>
        <strain evidence="3 4">CBS 141442</strain>
    </source>
</reference>
<feature type="transmembrane region" description="Helical" evidence="2">
    <location>
        <begin position="244"/>
        <end position="268"/>
    </location>
</feature>
<dbReference type="InterPro" id="IPR052413">
    <property type="entry name" value="SUR7_domain"/>
</dbReference>
<feature type="transmembrane region" description="Helical" evidence="2">
    <location>
        <begin position="295"/>
        <end position="318"/>
    </location>
</feature>
<sequence length="551" mass="62972">MNNQLFRQIKHYGCLPFRNLTTSQRVLQYLRLGTSLLTVIFVVILLQVNNQSTKAYVAKINCAHIDVAYGLYNSLRNSISDSYADADYSNGYLPSDLSLTVSEISILTEYTQQKVSDAPQSILLGVSSWCKVDYKTKYQNAPHTNHHEANFTTTCFGYEGSSLFDYRWLLSNNGLTIILAYAYESDYDDDTSYVNRVVSRTQKFRILKIVTIVQLVLQLLVFISTLVVYGNRGTEKDLSRIPSLFLNLVALTSMAAGVSMIAAFSLVFQEINGTMKEISSGMASFGINMRTGKTFFTAAWLALAFSCLSMISWIGPLWCSNPPEENYLHEDEMYANHHDISTLSDQDEHFVARPYQVSRQTRKKNLRRVHSRLFDDVPDNDDSDHEGLLDKEDPDCESYRDEVTPQVLELSSRVHSESELRKLGEKMARKLSTRQLNRRKKVLDILPEKEETKNLLYSDLAFSNHQYPQELPKLSTGDLSRTQSLSKQVRKISDPVLRTRNLLEMDRNDTIRKLPSSTNPFRDSINSEGASFLDEQEMNYLDNTNFINRIN</sequence>
<keyword evidence="2" id="KW-1133">Transmembrane helix</keyword>
<dbReference type="GO" id="GO:0051285">
    <property type="term" value="C:cell cortex of cell tip"/>
    <property type="evidence" value="ECO:0007669"/>
    <property type="project" value="TreeGrafter"/>
</dbReference>
<dbReference type="OrthoDB" id="4062523at2759"/>
<keyword evidence="2" id="KW-0472">Membrane</keyword>
<keyword evidence="4" id="KW-1185">Reference proteome</keyword>
<feature type="compositionally biased region" description="Basic and acidic residues" evidence="1">
    <location>
        <begin position="385"/>
        <end position="396"/>
    </location>
</feature>
<evidence type="ECO:0000313" key="3">
    <source>
        <dbReference type="EMBL" id="SGZ49357.1"/>
    </source>
</evidence>
<evidence type="ECO:0000256" key="2">
    <source>
        <dbReference type="SAM" id="Phobius"/>
    </source>
</evidence>
<proteinExistence type="predicted"/>
<feature type="transmembrane region" description="Helical" evidence="2">
    <location>
        <begin position="26"/>
        <end position="46"/>
    </location>
</feature>
<gene>
    <name evidence="3" type="ORF">SAMEA4029010_CIC11G00000003226</name>
</gene>
<dbReference type="Pfam" id="PF06687">
    <property type="entry name" value="SUR7"/>
    <property type="match status" value="1"/>
</dbReference>
<dbReference type="EMBL" id="LT635757">
    <property type="protein sequence ID" value="SGZ49357.1"/>
    <property type="molecule type" value="Genomic_DNA"/>
</dbReference>
<dbReference type="STRING" id="45354.A0A1L0D0A0"/>
<dbReference type="GO" id="GO:0005886">
    <property type="term" value="C:plasma membrane"/>
    <property type="evidence" value="ECO:0007669"/>
    <property type="project" value="InterPro"/>
</dbReference>
<dbReference type="Proteomes" id="UP000182334">
    <property type="component" value="Chromosome II"/>
</dbReference>
<protein>
    <submittedName>
        <fullName evidence="3">CIC11C00000003226</fullName>
    </submittedName>
</protein>
<name>A0A1L0D0A0_9ASCO</name>